<gene>
    <name evidence="2" type="ORF">ACFPEL_22255</name>
</gene>
<reference evidence="3" key="1">
    <citation type="journal article" date="2019" name="Int. J. Syst. Evol. Microbiol.">
        <title>The Global Catalogue of Microorganisms (GCM) 10K type strain sequencing project: providing services to taxonomists for standard genome sequencing and annotation.</title>
        <authorList>
            <consortium name="The Broad Institute Genomics Platform"/>
            <consortium name="The Broad Institute Genome Sequencing Center for Infectious Disease"/>
            <person name="Wu L."/>
            <person name="Ma J."/>
        </authorList>
    </citation>
    <scope>NUCLEOTIDE SEQUENCE [LARGE SCALE GENOMIC DNA]</scope>
    <source>
        <strain evidence="3">CCUG 50347</strain>
    </source>
</reference>
<name>A0ABV9RNR5_9PSEU</name>
<feature type="region of interest" description="Disordered" evidence="1">
    <location>
        <begin position="1"/>
        <end position="27"/>
    </location>
</feature>
<protein>
    <submittedName>
        <fullName evidence="2">Uncharacterized protein</fullName>
    </submittedName>
</protein>
<evidence type="ECO:0000313" key="3">
    <source>
        <dbReference type="Proteomes" id="UP001595909"/>
    </source>
</evidence>
<dbReference type="Proteomes" id="UP001595909">
    <property type="component" value="Unassembled WGS sequence"/>
</dbReference>
<organism evidence="2 3">
    <name type="scientific">Actinomycetospora chibensis</name>
    <dbReference type="NCBI Taxonomy" id="663606"/>
    <lineage>
        <taxon>Bacteria</taxon>
        <taxon>Bacillati</taxon>
        <taxon>Actinomycetota</taxon>
        <taxon>Actinomycetes</taxon>
        <taxon>Pseudonocardiales</taxon>
        <taxon>Pseudonocardiaceae</taxon>
        <taxon>Actinomycetospora</taxon>
    </lineage>
</organism>
<dbReference type="EMBL" id="JBHSIM010000046">
    <property type="protein sequence ID" value="MFC4835149.1"/>
    <property type="molecule type" value="Genomic_DNA"/>
</dbReference>
<evidence type="ECO:0000313" key="2">
    <source>
        <dbReference type="EMBL" id="MFC4835149.1"/>
    </source>
</evidence>
<proteinExistence type="predicted"/>
<accession>A0ABV9RNR5</accession>
<keyword evidence="3" id="KW-1185">Reference proteome</keyword>
<evidence type="ECO:0000256" key="1">
    <source>
        <dbReference type="SAM" id="MobiDB-lite"/>
    </source>
</evidence>
<sequence length="78" mass="9274">MRTLDRRSRRSWRKPRATQRNHRDNSRSELVAALDEAMEPALLDWWSGALIIERAQEPEPPEIIRRMRLNGLIDPQDE</sequence>
<dbReference type="RefSeq" id="WP_274189025.1">
    <property type="nucleotide sequence ID" value="NZ_BAABHN010000046.1"/>
</dbReference>
<comment type="caution">
    <text evidence="2">The sequence shown here is derived from an EMBL/GenBank/DDBJ whole genome shotgun (WGS) entry which is preliminary data.</text>
</comment>
<feature type="compositionally biased region" description="Basic residues" evidence="1">
    <location>
        <begin position="7"/>
        <end position="20"/>
    </location>
</feature>